<dbReference type="OrthoDB" id="5423493at2759"/>
<protein>
    <submittedName>
        <fullName evidence="2">Uncharacterized protein</fullName>
    </submittedName>
</protein>
<evidence type="ECO:0000256" key="1">
    <source>
        <dbReference type="SAM" id="MobiDB-lite"/>
    </source>
</evidence>
<feature type="compositionally biased region" description="Acidic residues" evidence="1">
    <location>
        <begin position="356"/>
        <end position="365"/>
    </location>
</feature>
<feature type="region of interest" description="Disordered" evidence="1">
    <location>
        <begin position="146"/>
        <end position="382"/>
    </location>
</feature>
<dbReference type="STRING" id="1141098.A0A1Y2EFP6"/>
<reference evidence="2 3" key="1">
    <citation type="submission" date="2016-07" db="EMBL/GenBank/DDBJ databases">
        <title>Pervasive Adenine N6-methylation of Active Genes in Fungi.</title>
        <authorList>
            <consortium name="DOE Joint Genome Institute"/>
            <person name="Mondo S.J."/>
            <person name="Dannebaum R.O."/>
            <person name="Kuo R.C."/>
            <person name="Labutti K."/>
            <person name="Haridas S."/>
            <person name="Kuo A."/>
            <person name="Salamov A."/>
            <person name="Ahrendt S.R."/>
            <person name="Lipzen A."/>
            <person name="Sullivan W."/>
            <person name="Andreopoulos W.B."/>
            <person name="Clum A."/>
            <person name="Lindquist E."/>
            <person name="Daum C."/>
            <person name="Ramamoorthy G.K."/>
            <person name="Gryganskyi A."/>
            <person name="Culley D."/>
            <person name="Magnuson J.K."/>
            <person name="James T.Y."/>
            <person name="O'Malley M.A."/>
            <person name="Stajich J.E."/>
            <person name="Spatafora J.W."/>
            <person name="Visel A."/>
            <person name="Grigoriev I.V."/>
        </authorList>
    </citation>
    <scope>NUCLEOTIDE SEQUENCE [LARGE SCALE GENOMIC DNA]</scope>
    <source>
        <strain evidence="2 3">CBS 129021</strain>
    </source>
</reference>
<feature type="compositionally biased region" description="Basic residues" evidence="1">
    <location>
        <begin position="1"/>
        <end position="10"/>
    </location>
</feature>
<feature type="compositionally biased region" description="Polar residues" evidence="1">
    <location>
        <begin position="155"/>
        <end position="166"/>
    </location>
</feature>
<evidence type="ECO:0000313" key="3">
    <source>
        <dbReference type="Proteomes" id="UP000193689"/>
    </source>
</evidence>
<dbReference type="RefSeq" id="XP_040720084.1">
    <property type="nucleotide sequence ID" value="XM_040855262.1"/>
</dbReference>
<name>A0A1Y2EFP6_9PEZI</name>
<proteinExistence type="predicted"/>
<feature type="compositionally biased region" description="Low complexity" evidence="1">
    <location>
        <begin position="13"/>
        <end position="23"/>
    </location>
</feature>
<gene>
    <name evidence="2" type="ORF">BCR38DRAFT_333836</name>
</gene>
<dbReference type="AlphaFoldDB" id="A0A1Y2EFP6"/>
<accession>A0A1Y2EFP6</accession>
<sequence>MPRPKRRVASRRTAAPVPSVASPTPTPTPPAESTSSDIYDVSDREKEKQRLRRESQGEVLATRVVSNRRQAAALAVAQKRRDSAMERLDDITSTSTAILNTADDESDSSIEIEVGRRAAATPAQGRMVEVSGLDLDDDMFADLNTSFDTAGPASAQRSNETSTMSASRFKRRPRAGSFLSTDHAPIRPSSRAGPNTPGISTAFNIGVFKRRAREPSILGTAQKDRPQRPEPDSDGVDESDDQADEESAEHDARQVTKVTTADLTGLLPRRRHRNARADALSANDSEDEVDVSGLGNDDDELSYLDVRTRRRPAMPLSRVGTANQSSARGKGKQTPASTKQPKRTYGRPSSDKENKDEDDEEEEAGEGLILVRPDGTETSEELQARVGEELKLAARKFQEVDKWELEYEEMTQSSSPRDAR</sequence>
<feature type="region of interest" description="Disordered" evidence="1">
    <location>
        <begin position="1"/>
        <end position="56"/>
    </location>
</feature>
<feature type="compositionally biased region" description="Acidic residues" evidence="1">
    <location>
        <begin position="232"/>
        <end position="248"/>
    </location>
</feature>
<evidence type="ECO:0000313" key="2">
    <source>
        <dbReference type="EMBL" id="ORY70134.1"/>
    </source>
</evidence>
<dbReference type="InParanoid" id="A0A1Y2EFP6"/>
<feature type="compositionally biased region" description="Basic and acidic residues" evidence="1">
    <location>
        <begin position="222"/>
        <end position="231"/>
    </location>
</feature>
<comment type="caution">
    <text evidence="2">The sequence shown here is derived from an EMBL/GenBank/DDBJ whole genome shotgun (WGS) entry which is preliminary data.</text>
</comment>
<dbReference type="Proteomes" id="UP000193689">
    <property type="component" value="Unassembled WGS sequence"/>
</dbReference>
<feature type="compositionally biased region" description="Basic and acidic residues" evidence="1">
    <location>
        <begin position="41"/>
        <end position="56"/>
    </location>
</feature>
<organism evidence="2 3">
    <name type="scientific">Pseudomassariella vexata</name>
    <dbReference type="NCBI Taxonomy" id="1141098"/>
    <lineage>
        <taxon>Eukaryota</taxon>
        <taxon>Fungi</taxon>
        <taxon>Dikarya</taxon>
        <taxon>Ascomycota</taxon>
        <taxon>Pezizomycotina</taxon>
        <taxon>Sordariomycetes</taxon>
        <taxon>Xylariomycetidae</taxon>
        <taxon>Amphisphaeriales</taxon>
        <taxon>Pseudomassariaceae</taxon>
        <taxon>Pseudomassariella</taxon>
    </lineage>
</organism>
<dbReference type="EMBL" id="MCFJ01000002">
    <property type="protein sequence ID" value="ORY70134.1"/>
    <property type="molecule type" value="Genomic_DNA"/>
</dbReference>
<feature type="compositionally biased region" description="Acidic residues" evidence="1">
    <location>
        <begin position="284"/>
        <end position="302"/>
    </location>
</feature>
<keyword evidence="3" id="KW-1185">Reference proteome</keyword>
<dbReference type="GeneID" id="63771474"/>